<gene>
    <name evidence="2" type="ORF">LTRI10_LOCUS37555</name>
</gene>
<evidence type="ECO:0000259" key="1">
    <source>
        <dbReference type="Pfam" id="PF00646"/>
    </source>
</evidence>
<dbReference type="AlphaFoldDB" id="A0AAV2FGV1"/>
<dbReference type="SUPFAM" id="SSF81383">
    <property type="entry name" value="F-box domain"/>
    <property type="match status" value="1"/>
</dbReference>
<protein>
    <recommendedName>
        <fullName evidence="1">F-box domain-containing protein</fullName>
    </recommendedName>
</protein>
<sequence length="73" mass="8528">MNNDGIPEDLTTNILWRLPLGECIFRFRCVSKSWCDHLSDLSFIRRKLSSPPSSRRILIQCFSDKFRPPVCTL</sequence>
<organism evidence="2 3">
    <name type="scientific">Linum trigynum</name>
    <dbReference type="NCBI Taxonomy" id="586398"/>
    <lineage>
        <taxon>Eukaryota</taxon>
        <taxon>Viridiplantae</taxon>
        <taxon>Streptophyta</taxon>
        <taxon>Embryophyta</taxon>
        <taxon>Tracheophyta</taxon>
        <taxon>Spermatophyta</taxon>
        <taxon>Magnoliopsida</taxon>
        <taxon>eudicotyledons</taxon>
        <taxon>Gunneridae</taxon>
        <taxon>Pentapetalae</taxon>
        <taxon>rosids</taxon>
        <taxon>fabids</taxon>
        <taxon>Malpighiales</taxon>
        <taxon>Linaceae</taxon>
        <taxon>Linum</taxon>
    </lineage>
</organism>
<reference evidence="2 3" key="1">
    <citation type="submission" date="2024-04" db="EMBL/GenBank/DDBJ databases">
        <authorList>
            <person name="Fracassetti M."/>
        </authorList>
    </citation>
    <scope>NUCLEOTIDE SEQUENCE [LARGE SCALE GENOMIC DNA]</scope>
</reference>
<name>A0AAV2FGV1_9ROSI</name>
<accession>A0AAV2FGV1</accession>
<proteinExistence type="predicted"/>
<evidence type="ECO:0000313" key="2">
    <source>
        <dbReference type="EMBL" id="CAL1397237.1"/>
    </source>
</evidence>
<dbReference type="InterPro" id="IPR036047">
    <property type="entry name" value="F-box-like_dom_sf"/>
</dbReference>
<dbReference type="InterPro" id="IPR001810">
    <property type="entry name" value="F-box_dom"/>
</dbReference>
<dbReference type="Proteomes" id="UP001497516">
    <property type="component" value="Chromosome 6"/>
</dbReference>
<dbReference type="EMBL" id="OZ034819">
    <property type="protein sequence ID" value="CAL1397237.1"/>
    <property type="molecule type" value="Genomic_DNA"/>
</dbReference>
<feature type="domain" description="F-box" evidence="1">
    <location>
        <begin position="6"/>
        <end position="45"/>
    </location>
</feature>
<keyword evidence="3" id="KW-1185">Reference proteome</keyword>
<dbReference type="Pfam" id="PF00646">
    <property type="entry name" value="F-box"/>
    <property type="match status" value="1"/>
</dbReference>
<evidence type="ECO:0000313" key="3">
    <source>
        <dbReference type="Proteomes" id="UP001497516"/>
    </source>
</evidence>